<dbReference type="Proteomes" id="UP000502899">
    <property type="component" value="Chromosome"/>
</dbReference>
<dbReference type="GO" id="GO:0006302">
    <property type="term" value="P:double-strand break repair"/>
    <property type="evidence" value="ECO:0007669"/>
    <property type="project" value="TreeGrafter"/>
</dbReference>
<dbReference type="GO" id="GO:0006310">
    <property type="term" value="P:DNA recombination"/>
    <property type="evidence" value="ECO:0007669"/>
    <property type="project" value="UniProtKB-KW"/>
</dbReference>
<evidence type="ECO:0000256" key="3">
    <source>
        <dbReference type="ARBA" id="ARBA00023204"/>
    </source>
</evidence>
<dbReference type="RefSeq" id="WP_002838372.1">
    <property type="nucleotide sequence ID" value="NZ_CABKMR010000001.1"/>
</dbReference>
<dbReference type="InterPro" id="IPR012340">
    <property type="entry name" value="NA-bd_OB-fold"/>
</dbReference>
<sequence>MDKDYIKTQAIVLEHIVYGENSIILNVFSKEEGIIGIFINNINSMKSIIEFNVLSVNDFTLKKGNQFYYLVDYDLINSNFNIRTNYRSELFSLVIVDLIKSIFYNEVCNEKVYALILKTVIFLSKYSEDQYALINAFILKLVSYLGYQPSMFYQNSHNRFYLDGGFVDSDGEYYQIDNLHAKYMIYLMKNRYDDIINKKYESINENEILKILLKYTMNNFGIEYLGSLGYLEYL</sequence>
<organism evidence="5 7">
    <name type="scientific">Finegoldia magna</name>
    <name type="common">Peptostreptococcus magnus</name>
    <dbReference type="NCBI Taxonomy" id="1260"/>
    <lineage>
        <taxon>Bacteria</taxon>
        <taxon>Bacillati</taxon>
        <taxon>Bacillota</taxon>
        <taxon>Tissierellia</taxon>
        <taxon>Tissierellales</taxon>
        <taxon>Peptoniphilaceae</taxon>
        <taxon>Finegoldia</taxon>
    </lineage>
</organism>
<dbReference type="PANTHER" id="PTHR33991">
    <property type="entry name" value="DNA REPAIR PROTEIN RECO"/>
    <property type="match status" value="1"/>
</dbReference>
<dbReference type="PANTHER" id="PTHR33991:SF1">
    <property type="entry name" value="DNA REPAIR PROTEIN RECO"/>
    <property type="match status" value="1"/>
</dbReference>
<protein>
    <submittedName>
        <fullName evidence="5">DNA repair protein RecO</fullName>
    </submittedName>
</protein>
<evidence type="ECO:0000313" key="7">
    <source>
        <dbReference type="Proteomes" id="UP000215361"/>
    </source>
</evidence>
<dbReference type="EMBL" id="CP054000">
    <property type="protein sequence ID" value="QKH79963.1"/>
    <property type="molecule type" value="Genomic_DNA"/>
</dbReference>
<reference evidence="7" key="2">
    <citation type="submission" date="2017-04" db="EMBL/GenBank/DDBJ databases">
        <title>Finegoldia magna isolated from orthopedic joint implant-associated infections.</title>
        <authorList>
            <person name="Bjorklund S."/>
            <person name="Bruggemann H."/>
            <person name="Jensen A."/>
            <person name="Hellmark B."/>
            <person name="Soderquist B."/>
        </authorList>
    </citation>
    <scope>NUCLEOTIDE SEQUENCE [LARGE SCALE GENOMIC DNA]</scope>
    <source>
        <strain evidence="7">08T492</strain>
    </source>
</reference>
<dbReference type="Gene3D" id="2.40.50.140">
    <property type="entry name" value="Nucleic acid-binding proteins"/>
    <property type="match status" value="1"/>
</dbReference>
<evidence type="ECO:0000256" key="2">
    <source>
        <dbReference type="ARBA" id="ARBA00023172"/>
    </source>
</evidence>
<dbReference type="EMBL" id="NDYI01000010">
    <property type="protein sequence ID" value="OXZ38484.1"/>
    <property type="molecule type" value="Genomic_DNA"/>
</dbReference>
<keyword evidence="3" id="KW-0234">DNA repair</keyword>
<dbReference type="SUPFAM" id="SSF57863">
    <property type="entry name" value="ArfGap/RecO-like zinc finger"/>
    <property type="match status" value="1"/>
</dbReference>
<proteinExistence type="predicted"/>
<dbReference type="Proteomes" id="UP000215361">
    <property type="component" value="Unassembled WGS sequence"/>
</dbReference>
<name>A0A133MXW3_FINMA</name>
<evidence type="ECO:0000313" key="8">
    <source>
        <dbReference type="Proteomes" id="UP000502899"/>
    </source>
</evidence>
<dbReference type="InterPro" id="IPR022572">
    <property type="entry name" value="DNA_rep/recomb_RecO_N"/>
</dbReference>
<dbReference type="AlphaFoldDB" id="A0A133MXW3"/>
<gene>
    <name evidence="6" type="primary">recO</name>
    <name evidence="5" type="ORF">B9N56_03570</name>
    <name evidence="6" type="ORF">FOC70_06250</name>
</gene>
<evidence type="ECO:0000313" key="5">
    <source>
        <dbReference type="EMBL" id="OXZ38484.1"/>
    </source>
</evidence>
<dbReference type="InterPro" id="IPR003717">
    <property type="entry name" value="RecO"/>
</dbReference>
<reference evidence="6 8" key="3">
    <citation type="submission" date="2020-05" db="EMBL/GenBank/DDBJ databases">
        <title>FDA dAtabase for Regulatory Grade micrObial Sequences (FDA-ARGOS): Supporting development and validation of Infectious Disease Dx tests.</title>
        <authorList>
            <person name="Pederson C."/>
            <person name="Tallon L."/>
            <person name="Sadzewicz L."/>
            <person name="Zhao X."/>
            <person name="Vavikolanu K."/>
            <person name="Mehta A."/>
            <person name="Aluvathingal J."/>
            <person name="Nadendla S."/>
            <person name="Myers T."/>
            <person name="Yan Y."/>
            <person name="Sichtig H."/>
        </authorList>
    </citation>
    <scope>NUCLEOTIDE SEQUENCE [LARGE SCALE GENOMIC DNA]</scope>
    <source>
        <strain evidence="6 8">FDAARGOS_764</strain>
    </source>
</reference>
<keyword evidence="2" id="KW-0233">DNA recombination</keyword>
<evidence type="ECO:0000259" key="4">
    <source>
        <dbReference type="Pfam" id="PF11967"/>
    </source>
</evidence>
<dbReference type="SUPFAM" id="SSF50249">
    <property type="entry name" value="Nucleic acid-binding proteins"/>
    <property type="match status" value="1"/>
</dbReference>
<feature type="domain" description="DNA replication/recombination mediator RecO N-terminal" evidence="4">
    <location>
        <begin position="5"/>
        <end position="78"/>
    </location>
</feature>
<reference evidence="5" key="1">
    <citation type="journal article" date="2017" name="J. Clin. Microbiol.">
        <title>Finegoldia magna Isolated from Orthopedic Joint Implant-Associated Infections.</title>
        <authorList>
            <person name="Soderquist B."/>
            <person name="Bjorklund S."/>
            <person name="Hellmark B."/>
            <person name="Jensen A."/>
            <person name="Bruggemann H."/>
        </authorList>
    </citation>
    <scope>NUCLEOTIDE SEQUENCE</scope>
    <source>
        <strain evidence="5">08T492</strain>
    </source>
</reference>
<keyword evidence="1" id="KW-0227">DNA damage</keyword>
<dbReference type="InterPro" id="IPR037278">
    <property type="entry name" value="ARFGAP/RecO"/>
</dbReference>
<dbReference type="GO" id="GO:0043590">
    <property type="term" value="C:bacterial nucleoid"/>
    <property type="evidence" value="ECO:0007669"/>
    <property type="project" value="TreeGrafter"/>
</dbReference>
<dbReference type="NCBIfam" id="TIGR00613">
    <property type="entry name" value="reco"/>
    <property type="match status" value="1"/>
</dbReference>
<dbReference type="Pfam" id="PF11967">
    <property type="entry name" value="RecO_N"/>
    <property type="match status" value="1"/>
</dbReference>
<evidence type="ECO:0000256" key="1">
    <source>
        <dbReference type="ARBA" id="ARBA00022763"/>
    </source>
</evidence>
<accession>A0A133MXW3</accession>
<evidence type="ECO:0000313" key="6">
    <source>
        <dbReference type="EMBL" id="QKH79963.1"/>
    </source>
</evidence>